<dbReference type="EMBL" id="CM001475">
    <property type="protein sequence ID" value="EIC30757.1"/>
    <property type="molecule type" value="Genomic_DNA"/>
</dbReference>
<reference evidence="1 2" key="1">
    <citation type="journal article" date="2013" name="Genome Announc.">
        <title>Genome Sequence of the Obligate Gammaproteobacterial Methanotroph Methylomicrobium album Strain BG8.</title>
        <authorList>
            <person name="Kits K.D."/>
            <person name="Kalyuzhnaya M.G."/>
            <person name="Klotz M.G."/>
            <person name="Jetten M.S."/>
            <person name="Op den Camp H.J."/>
            <person name="Vuilleumier S."/>
            <person name="Bringel F."/>
            <person name="Dispirito A.A."/>
            <person name="Murrell J.C."/>
            <person name="Bruce D."/>
            <person name="Cheng J.F."/>
            <person name="Copeland A."/>
            <person name="Goodwin L."/>
            <person name="Hauser L."/>
            <person name="Lajus A."/>
            <person name="Land M.L."/>
            <person name="Lapidus A."/>
            <person name="Lucas S."/>
            <person name="Medigue C."/>
            <person name="Pitluck S."/>
            <person name="Woyke T."/>
            <person name="Zeytun A."/>
            <person name="Stein L.Y."/>
        </authorList>
    </citation>
    <scope>NUCLEOTIDE SEQUENCE [LARGE SCALE GENOMIC DNA]</scope>
    <source>
        <strain evidence="1 2">BG8</strain>
    </source>
</reference>
<dbReference type="Gene3D" id="3.40.50.1820">
    <property type="entry name" value="alpha/beta hydrolase"/>
    <property type="match status" value="1"/>
</dbReference>
<proteinExistence type="predicted"/>
<dbReference type="AlphaFoldDB" id="H8GN43"/>
<evidence type="ECO:0000313" key="1">
    <source>
        <dbReference type="EMBL" id="EIC30757.1"/>
    </source>
</evidence>
<sequence length="278" mass="31190">MKSIPRRALLLGCLTLWLAGCATPEIRLDREAERLHLIRTVVKGSDFVHVAYLSRTQNQTGELHVYLDGDGSPWLHHRWISDNPTPRNPLVLRLMAQDPMPSVYLGRPCYHGYGAKPPCSADLWTGRRYSKTVVESMTAAFRQIHRSLHPRRTVLIGFSGGGALAMLMAEQLNIVNGIVTIAGNLDPDAWAKHHHYSPLTGSENPARRPPLPKNIFQLHLAGEKDTNIPPDLIHPAVRRQPSAKWVVIPEADHDCCWENRWHAILDMIATRPDPPGPE</sequence>
<name>H8GN43_METAL</name>
<dbReference type="InterPro" id="IPR029058">
    <property type="entry name" value="AB_hydrolase_fold"/>
</dbReference>
<dbReference type="STRING" id="686340.Metal_3078"/>
<accession>H8GN43</accession>
<evidence type="ECO:0000313" key="2">
    <source>
        <dbReference type="Proteomes" id="UP000005090"/>
    </source>
</evidence>
<dbReference type="Proteomes" id="UP000005090">
    <property type="component" value="Chromosome"/>
</dbReference>
<protein>
    <recommendedName>
        <fullName evidence="3">Esterase</fullName>
    </recommendedName>
</protein>
<dbReference type="eggNOG" id="COG1073">
    <property type="taxonomic scope" value="Bacteria"/>
</dbReference>
<dbReference type="HOGENOM" id="CLU_074075_0_0_6"/>
<dbReference type="SUPFAM" id="SSF53474">
    <property type="entry name" value="alpha/beta-Hydrolases"/>
    <property type="match status" value="1"/>
</dbReference>
<organism evidence="1 2">
    <name type="scientific">Methylomicrobium album BG8</name>
    <dbReference type="NCBI Taxonomy" id="686340"/>
    <lineage>
        <taxon>Bacteria</taxon>
        <taxon>Pseudomonadati</taxon>
        <taxon>Pseudomonadota</taxon>
        <taxon>Gammaproteobacteria</taxon>
        <taxon>Methylococcales</taxon>
        <taxon>Methylococcaceae</taxon>
        <taxon>Methylomicrobium</taxon>
    </lineage>
</organism>
<keyword evidence="2" id="KW-1185">Reference proteome</keyword>
<evidence type="ECO:0008006" key="3">
    <source>
        <dbReference type="Google" id="ProtNLM"/>
    </source>
</evidence>
<gene>
    <name evidence="1" type="ORF">Metal_3078</name>
</gene>
<dbReference type="PROSITE" id="PS51257">
    <property type="entry name" value="PROKAR_LIPOPROTEIN"/>
    <property type="match status" value="1"/>
</dbReference>